<keyword evidence="3" id="KW-0732">Signal</keyword>
<dbReference type="Proteomes" id="UP001652620">
    <property type="component" value="Chromosome 2"/>
</dbReference>
<dbReference type="RefSeq" id="XP_029404452.2">
    <property type="nucleotide sequence ID" value="XM_029548592.2"/>
</dbReference>
<keyword evidence="4" id="KW-1185">Reference proteome</keyword>
<reference evidence="4" key="1">
    <citation type="submission" date="2025-05" db="UniProtKB">
        <authorList>
            <consortium name="RefSeq"/>
        </authorList>
    </citation>
    <scope>NUCLEOTIDE SEQUENCE [LARGE SCALE GENOMIC DNA]</scope>
</reference>
<feature type="chain" id="PRO_5046296977" evidence="3">
    <location>
        <begin position="24"/>
        <end position="1020"/>
    </location>
</feature>
<evidence type="ECO:0000256" key="1">
    <source>
        <dbReference type="SAM" id="MobiDB-lite"/>
    </source>
</evidence>
<evidence type="ECO:0000313" key="5">
    <source>
        <dbReference type="RefSeq" id="XP_029404452.2"/>
    </source>
</evidence>
<protein>
    <submittedName>
        <fullName evidence="5">Uncharacterized protein LOC105221899 isoform X2</fullName>
    </submittedName>
</protein>
<dbReference type="OrthoDB" id="6624682at2759"/>
<sequence length="1020" mass="113010">MLAENVPLAVLVLLGCWAGCCRADTGLPLIQISHDEDLGEDYPEMREEVHLEDFFWTGSGDGPPDYLKKVHTGISKGKDVIVKTETVVATVYVDGNNEIDIPICLDCPPDDGGGTWGVGAMPPLNYSATDRRYWLLTVMSGFYSQKDNPLLEEKLARLYRLAFTRQQSKHLGINGAQQIAGIAVSAGRNRRGQHEADVHTLELTTPKDLDDDAEMLDMIGGATPANTHPIQPKRKANRDTEWETSSEEIEKNFSLTTTTVSDEITTTTTSYTEATREKVASTTQSPHMTIVPWELIQEDAKSEKLQAAAALLDTQASLVPLQPQTPLLRNAQVRVVIHNITRITEDEVQKGIHSIGSYDEDINEKIDERPIANQTELIYSVFVNGRPVLAVTAANDMKLVSETEASNVIGQEVYMKSEPYLREPQATPLAPAIRSGQSGFIDSIQNNTALVVVTSLAILLLLLLLIALLLMGRSRVREKQRLEEQRTTSRNELLAELQSGRGASTETGLDTGRTTTHSRDIGVQNFSFEHDGTHHAREPRINFPSPPAEREYRRDSLSSSDNTSDSSVYCPINPPAPDVQRILDDKAAALFDKHRRRHAQHDYDQAEGHENAVYTTVITEKKHDKTRRKNKRRYLSENRVGSLETSPRTHHAAQSSGDEVISGSLDEEQLSPTYANFERNEAFNPHNNYHRNKLLHQKSVFGDKIDVEQLPTVEAVNKEVIRTLQPTERSSDTGSIGSFLSMASVKAFPKSSLPQPLNRVLDPVFVTYYDNVEDPAAKKQTAQTRPLRRQQSRHDALDATAIATIESFPTPKAPSQTNLGASQSDNPDPGVVGPVVWERHKKRMKEAADNDDADDMLMGYDDRFGNNPGAIRVHYEDLLESAIHMYSSQEDLPMPLPTRDFVNKRKPTKWENRGSSAGVSSFAARLNTTDVRPATAQPLKTAKSNNSTQPPSPASGAWGGSLYGSHSPLSRPLSAGPYQRSETFQVVGPPKSATNRSDVSAEPLIEAIKSELRRFKDDKH</sequence>
<organism evidence="4 5">
    <name type="scientific">Bactrocera dorsalis</name>
    <name type="common">Oriental fruit fly</name>
    <name type="synonym">Dacus dorsalis</name>
    <dbReference type="NCBI Taxonomy" id="27457"/>
    <lineage>
        <taxon>Eukaryota</taxon>
        <taxon>Metazoa</taxon>
        <taxon>Ecdysozoa</taxon>
        <taxon>Arthropoda</taxon>
        <taxon>Hexapoda</taxon>
        <taxon>Insecta</taxon>
        <taxon>Pterygota</taxon>
        <taxon>Neoptera</taxon>
        <taxon>Endopterygota</taxon>
        <taxon>Diptera</taxon>
        <taxon>Brachycera</taxon>
        <taxon>Muscomorpha</taxon>
        <taxon>Tephritoidea</taxon>
        <taxon>Tephritidae</taxon>
        <taxon>Bactrocera</taxon>
        <taxon>Bactrocera</taxon>
    </lineage>
</organism>
<dbReference type="KEGG" id="bdr:105221899"/>
<feature type="compositionally biased region" description="Basic and acidic residues" evidence="1">
    <location>
        <begin position="528"/>
        <end position="540"/>
    </location>
</feature>
<feature type="compositionally biased region" description="Polar residues" evidence="1">
    <location>
        <begin position="813"/>
        <end position="826"/>
    </location>
</feature>
<feature type="region of interest" description="Disordered" evidence="1">
    <location>
        <begin position="222"/>
        <end position="248"/>
    </location>
</feature>
<feature type="compositionally biased region" description="Low complexity" evidence="1">
    <location>
        <begin position="557"/>
        <end position="567"/>
    </location>
</feature>
<feature type="compositionally biased region" description="Basic residues" evidence="1">
    <location>
        <begin position="624"/>
        <end position="633"/>
    </location>
</feature>
<dbReference type="GeneID" id="105221899"/>
<feature type="compositionally biased region" description="Low complexity" evidence="1">
    <location>
        <begin position="505"/>
        <end position="515"/>
    </location>
</feature>
<dbReference type="AlphaFoldDB" id="A0A8N4QE60"/>
<gene>
    <name evidence="5" type="primary">LOC105221899</name>
</gene>
<evidence type="ECO:0000256" key="3">
    <source>
        <dbReference type="SAM" id="SignalP"/>
    </source>
</evidence>
<accession>A0A8N4QE60</accession>
<evidence type="ECO:0000313" key="4">
    <source>
        <dbReference type="Proteomes" id="UP001652620"/>
    </source>
</evidence>
<feature type="region of interest" description="Disordered" evidence="1">
    <location>
        <begin position="478"/>
        <end position="579"/>
    </location>
</feature>
<keyword evidence="2" id="KW-0812">Transmembrane</keyword>
<feature type="region of interest" description="Disordered" evidence="1">
    <location>
        <begin position="807"/>
        <end position="830"/>
    </location>
</feature>
<feature type="region of interest" description="Disordered" evidence="1">
    <location>
        <begin position="621"/>
        <end position="660"/>
    </location>
</feature>
<reference evidence="5" key="2">
    <citation type="submission" date="2025-08" db="UniProtKB">
        <authorList>
            <consortium name="RefSeq"/>
        </authorList>
    </citation>
    <scope>IDENTIFICATION</scope>
    <source>
        <tissue evidence="5">Adult</tissue>
    </source>
</reference>
<feature type="region of interest" description="Disordered" evidence="1">
    <location>
        <begin position="905"/>
        <end position="1003"/>
    </location>
</feature>
<keyword evidence="2" id="KW-0472">Membrane</keyword>
<feature type="transmembrane region" description="Helical" evidence="2">
    <location>
        <begin position="449"/>
        <end position="471"/>
    </location>
</feature>
<evidence type="ECO:0000256" key="2">
    <source>
        <dbReference type="SAM" id="Phobius"/>
    </source>
</evidence>
<keyword evidence="2" id="KW-1133">Transmembrane helix</keyword>
<feature type="compositionally biased region" description="Basic and acidic residues" evidence="1">
    <location>
        <begin position="478"/>
        <end position="489"/>
    </location>
</feature>
<proteinExistence type="predicted"/>
<feature type="signal peptide" evidence="3">
    <location>
        <begin position="1"/>
        <end position="23"/>
    </location>
</feature>
<name>A0A8N4QE60_BACDO</name>